<dbReference type="Proteomes" id="UP001633002">
    <property type="component" value="Unassembled WGS sequence"/>
</dbReference>
<proteinExistence type="predicted"/>
<dbReference type="PANTHER" id="PTHR44489:SF11">
    <property type="entry name" value="WD REPEAT DOMAIN 86"/>
    <property type="match status" value="1"/>
</dbReference>
<feature type="region of interest" description="Disordered" evidence="1">
    <location>
        <begin position="360"/>
        <end position="387"/>
    </location>
</feature>
<dbReference type="PANTHER" id="PTHR44489">
    <property type="match status" value="1"/>
</dbReference>
<evidence type="ECO:0000313" key="2">
    <source>
        <dbReference type="EMBL" id="KAL3696300.1"/>
    </source>
</evidence>
<feature type="region of interest" description="Disordered" evidence="1">
    <location>
        <begin position="929"/>
        <end position="953"/>
    </location>
</feature>
<dbReference type="Gene3D" id="2.130.10.10">
    <property type="entry name" value="YVTN repeat-like/Quinoprotein amine dehydrogenase"/>
    <property type="match status" value="2"/>
</dbReference>
<gene>
    <name evidence="2" type="ORF">R1sor_010376</name>
</gene>
<feature type="compositionally biased region" description="Basic and acidic residues" evidence="1">
    <location>
        <begin position="935"/>
        <end position="953"/>
    </location>
</feature>
<dbReference type="EMBL" id="JBJQOH010000002">
    <property type="protein sequence ID" value="KAL3696300.1"/>
    <property type="molecule type" value="Genomic_DNA"/>
</dbReference>
<reference evidence="2 3" key="1">
    <citation type="submission" date="2024-09" db="EMBL/GenBank/DDBJ databases">
        <title>Chromosome-scale assembly of Riccia sorocarpa.</title>
        <authorList>
            <person name="Paukszto L."/>
        </authorList>
    </citation>
    <scope>NUCLEOTIDE SEQUENCE [LARGE SCALE GENOMIC DNA]</scope>
    <source>
        <strain evidence="2">LP-2024</strain>
        <tissue evidence="2">Aerial parts of the thallus</tissue>
    </source>
</reference>
<dbReference type="InterPro" id="IPR044715">
    <property type="entry name" value="WDR86-like"/>
</dbReference>
<dbReference type="InterPro" id="IPR036322">
    <property type="entry name" value="WD40_repeat_dom_sf"/>
</dbReference>
<feature type="region of interest" description="Disordered" evidence="1">
    <location>
        <begin position="1229"/>
        <end position="1249"/>
    </location>
</feature>
<protein>
    <submittedName>
        <fullName evidence="2">Uncharacterized protein</fullName>
    </submittedName>
</protein>
<feature type="region of interest" description="Disordered" evidence="1">
    <location>
        <begin position="1313"/>
        <end position="1362"/>
    </location>
</feature>
<evidence type="ECO:0000313" key="3">
    <source>
        <dbReference type="Proteomes" id="UP001633002"/>
    </source>
</evidence>
<dbReference type="InterPro" id="IPR001680">
    <property type="entry name" value="WD40_rpt"/>
</dbReference>
<dbReference type="SMART" id="SM00320">
    <property type="entry name" value="WD40"/>
    <property type="match status" value="5"/>
</dbReference>
<keyword evidence="3" id="KW-1185">Reference proteome</keyword>
<dbReference type="InterPro" id="IPR015943">
    <property type="entry name" value="WD40/YVTN_repeat-like_dom_sf"/>
</dbReference>
<evidence type="ECO:0000256" key="1">
    <source>
        <dbReference type="SAM" id="MobiDB-lite"/>
    </source>
</evidence>
<sequence>MARLRPRTASVGDRSDLVQHSPALGITPLRPSPPPATIVQNLAASLIGNIQEDIRCACHIEKNLYSGDNQGTILSWNTLDASRTTFYDGLGAPVNVVVGVNENKDIWVGLANGNIMILNLETKTLKGQMIHAHDAAVNCIAVGIQCAWSGGDDFLIKKWDLQGVELFSYNHHHGFIKDLLILRNGSAESRIKLWGASSDTSISVAALQDNIGQHTSSSDIKMLNAQSKGVSALCLVSADAIWSGYEDGSIVVWSSLGVLRGQVQQAHRGPVGSFVVMGAHVWSGSGDHTVLVWESCSLQLLFSLGDHGGFVKSMVRVEYMCWVFASGKNVRVWCAQSVWDLYEGEKDRLTRTAQKLKESLEKAQRDQQSLENAGKKSQQDLQAIQQQLNEQRSSGVSAVEQSNAEIDRLKSELAKTNDDLAEARESAQKNSGNLDERIQILLGKLSQLKAEKDAADKEAKTKMQGLEKDHKNLSQEHKKTLEDLGLMKKELEAAQTGLANSDKKGDSLLAQREVDNQKAIELEKTLKAANDKNELLQKDLARSVKGKEDATEARTRVQAEFEAKRVELEGKLKLLQENLDKAGNEANTNLTLKDAEMQKLQEELKKKGKALKKALKDAAEEKKRSAKEHEGLKEVIDQLKNSQEASSSTNAESSEKLASLELELQNTRDNLQKALSDEGERDAALAALEKTNEDLRKSISDLEQALKEKEESLNDSVTLQDKIQKLEQDLENTRDSLQKALSGKGERETALEKTNEELTKSINHLEQALKERDESVNDSVALQGKIQELEQKLKGFKDAAALSDALGQALAKERDELSKTNEDLRKNIYDLEEAIRERDESVTDSVSLRAKIQELEQNLQGFKDAAAVSDASEQALTKERDELAKLLSDSMAEIQNLKDRLSEVTSSAASEAGVVQELRNVSEKALRDLQTAEQSRAELEKSKEDQKAKHSEELAKLEDSLGNLTKDNAQLKELLAQASAELEKARADRASEEDNSGQISLKLEQLKEEKVALEEKLAVKAAELQQISQALDQIKKERSAVEQELDGTRQQKAIVEAKLTQKNAELEQALQQKSVDQGTHTKILKDLQDLRAEKDLLEGKLSSSLREVEELRRSKRLQEELAAQQAVEFDKMVRELDRLQFDIKQKEEEYRLAKESAVLVAADGARRIEELHDDILRLEMKLENTLNKAKAAMGADDPVWARIRELENSLMQAHMDYRLLNQEIRRMRRKRGRPRDDRGKNSGLRHACQAGGPNIALQLTEPGLTIDYSTKLKVSSAGDDGGHVKDIQVYGRNSDQDTCRRLIPVETRFQEPEIPIHNPTPYPETIVQEPSSRPQTAEKERYFPSHGPLRIRRGLSPGRDQR</sequence>
<accession>A0ABD3HXU0</accession>
<dbReference type="SUPFAM" id="SSF50978">
    <property type="entry name" value="WD40 repeat-like"/>
    <property type="match status" value="1"/>
</dbReference>
<comment type="caution">
    <text evidence="2">The sequence shown here is derived from an EMBL/GenBank/DDBJ whole genome shotgun (WGS) entry which is preliminary data.</text>
</comment>
<organism evidence="2 3">
    <name type="scientific">Riccia sorocarpa</name>
    <dbReference type="NCBI Taxonomy" id="122646"/>
    <lineage>
        <taxon>Eukaryota</taxon>
        <taxon>Viridiplantae</taxon>
        <taxon>Streptophyta</taxon>
        <taxon>Embryophyta</taxon>
        <taxon>Marchantiophyta</taxon>
        <taxon>Marchantiopsida</taxon>
        <taxon>Marchantiidae</taxon>
        <taxon>Marchantiales</taxon>
        <taxon>Ricciaceae</taxon>
        <taxon>Riccia</taxon>
    </lineage>
</organism>
<name>A0ABD3HXU0_9MARC</name>